<evidence type="ECO:0000259" key="2">
    <source>
        <dbReference type="Pfam" id="PF06114"/>
    </source>
</evidence>
<feature type="region of interest" description="Disordered" evidence="1">
    <location>
        <begin position="262"/>
        <end position="329"/>
    </location>
</feature>
<evidence type="ECO:0000313" key="4">
    <source>
        <dbReference type="Proteomes" id="UP001597168"/>
    </source>
</evidence>
<gene>
    <name evidence="3" type="ORF">ACFQ3T_00850</name>
</gene>
<dbReference type="PANTHER" id="PTHR43236">
    <property type="entry name" value="ANTITOXIN HIGA1"/>
    <property type="match status" value="1"/>
</dbReference>
<comment type="caution">
    <text evidence="3">The sequence shown here is derived from an EMBL/GenBank/DDBJ whole genome shotgun (WGS) entry which is preliminary data.</text>
</comment>
<dbReference type="Proteomes" id="UP001597168">
    <property type="component" value="Unassembled WGS sequence"/>
</dbReference>
<keyword evidence="4" id="KW-1185">Reference proteome</keyword>
<dbReference type="InterPro" id="IPR010359">
    <property type="entry name" value="IrrE_HExxH"/>
</dbReference>
<dbReference type="PANTHER" id="PTHR43236:SF1">
    <property type="entry name" value="BLL7220 PROTEIN"/>
    <property type="match status" value="1"/>
</dbReference>
<dbReference type="EMBL" id="JBHTLK010000002">
    <property type="protein sequence ID" value="MFD1145666.1"/>
    <property type="molecule type" value="Genomic_DNA"/>
</dbReference>
<sequence>MSKWSVAHRLAQMAAARMRGDAGLDTAARADIPALLRAQGLVVQAEPADRLFGAYMPADPDLGIPGGVWLNGGLTLPGQRHTGAHELGHHALGHGASYDTDIAALAPPGTPLDFGESCAEAFAAWLLMPRAALQCALRAVAVRPGAPTAVEVYRVSLLLGTSYRGTARHLGVAHLIPDQDSGRLQRAVPGRLKDACDDPSAPPRDGRGEVWALADFTAAGDIVVADGDRLVLPAHAVAAADELVDTGHAEHVHHGLHHITLTARTRSTTPEPDPADGVEIHPDGPDGAGVRLRVQTPLRRTPPRETPPPDVSRLDEAELDRLLAGTRDH</sequence>
<dbReference type="RefSeq" id="WP_380718610.1">
    <property type="nucleotide sequence ID" value="NZ_JBHTLK010000002.1"/>
</dbReference>
<accession>A0ABW3QND1</accession>
<name>A0ABW3QND1_9PSEU</name>
<dbReference type="InterPro" id="IPR052345">
    <property type="entry name" value="Rad_response_metalloprotease"/>
</dbReference>
<reference evidence="4" key="1">
    <citation type="journal article" date="2019" name="Int. J. Syst. Evol. Microbiol.">
        <title>The Global Catalogue of Microorganisms (GCM) 10K type strain sequencing project: providing services to taxonomists for standard genome sequencing and annotation.</title>
        <authorList>
            <consortium name="The Broad Institute Genomics Platform"/>
            <consortium name="The Broad Institute Genome Sequencing Center for Infectious Disease"/>
            <person name="Wu L."/>
            <person name="Ma J."/>
        </authorList>
    </citation>
    <scope>NUCLEOTIDE SEQUENCE [LARGE SCALE GENOMIC DNA]</scope>
    <source>
        <strain evidence="4">CCUG 60214</strain>
    </source>
</reference>
<evidence type="ECO:0000256" key="1">
    <source>
        <dbReference type="SAM" id="MobiDB-lite"/>
    </source>
</evidence>
<proteinExistence type="predicted"/>
<organism evidence="3 4">
    <name type="scientific">Saccharothrix hoggarensis</name>
    <dbReference type="NCBI Taxonomy" id="913853"/>
    <lineage>
        <taxon>Bacteria</taxon>
        <taxon>Bacillati</taxon>
        <taxon>Actinomycetota</taxon>
        <taxon>Actinomycetes</taxon>
        <taxon>Pseudonocardiales</taxon>
        <taxon>Pseudonocardiaceae</taxon>
        <taxon>Saccharothrix</taxon>
    </lineage>
</organism>
<dbReference type="Pfam" id="PF06114">
    <property type="entry name" value="Peptidase_M78"/>
    <property type="match status" value="1"/>
</dbReference>
<feature type="compositionally biased region" description="Basic and acidic residues" evidence="1">
    <location>
        <begin position="312"/>
        <end position="329"/>
    </location>
</feature>
<feature type="domain" description="IrrE N-terminal-like" evidence="2">
    <location>
        <begin position="39"/>
        <end position="134"/>
    </location>
</feature>
<protein>
    <submittedName>
        <fullName evidence="3">ImmA/IrrE family metallo-endopeptidase</fullName>
    </submittedName>
</protein>
<evidence type="ECO:0000313" key="3">
    <source>
        <dbReference type="EMBL" id="MFD1145666.1"/>
    </source>
</evidence>